<organism evidence="3 4">
    <name type="scientific">Aureobasidium melanogenum</name>
    <name type="common">Aureobasidium pullulans var. melanogenum</name>
    <dbReference type="NCBI Taxonomy" id="46634"/>
    <lineage>
        <taxon>Eukaryota</taxon>
        <taxon>Fungi</taxon>
        <taxon>Dikarya</taxon>
        <taxon>Ascomycota</taxon>
        <taxon>Pezizomycotina</taxon>
        <taxon>Dothideomycetes</taxon>
        <taxon>Dothideomycetidae</taxon>
        <taxon>Dothideales</taxon>
        <taxon>Saccotheciaceae</taxon>
        <taxon>Aureobasidium</taxon>
    </lineage>
</organism>
<feature type="domain" description="SET" evidence="2">
    <location>
        <begin position="939"/>
        <end position="1107"/>
    </location>
</feature>
<dbReference type="Proteomes" id="UP000767238">
    <property type="component" value="Unassembled WGS sequence"/>
</dbReference>
<accession>A0A9P8GEH1</accession>
<dbReference type="PROSITE" id="PS50280">
    <property type="entry name" value="SET"/>
    <property type="match status" value="1"/>
</dbReference>
<feature type="region of interest" description="Disordered" evidence="1">
    <location>
        <begin position="521"/>
        <end position="543"/>
    </location>
</feature>
<dbReference type="SUPFAM" id="SSF48452">
    <property type="entry name" value="TPR-like"/>
    <property type="match status" value="1"/>
</dbReference>
<dbReference type="OrthoDB" id="438641at2759"/>
<feature type="compositionally biased region" description="Pro residues" evidence="1">
    <location>
        <begin position="370"/>
        <end position="385"/>
    </location>
</feature>
<sequence length="1301" mass="150345">MSRRYPVADVYDDRDRDPYARPRPARNYDDIEVDINRTRYADRPDTVVSDRRSTRGPKLPDFLHDDYGRTNAGPLVVKNREVDEYADYVARREVDTVSRRGGERVERDELVIRDRRAEPPPRERPPPSRDPRDVEREGIIFRRGEREQSRPPRPRDRGEIEETDILIRRREQERERDPEPPRGPPPDIVFRRGAGDRRPPPRSEAARSEVADEEIIFRHEERRSPPPPARSVRNVEREEISIRERERSLPPLRRRSPGPLAREREEWLFRRREPSPPPPPRDEREEIIIRRREHEHPSPPPARDDMEEIIIRRRDRSVPREPSPEPVREPTPEPPPPPPPEPIVRPPIIQEIITHHRHIDHGIERVRSPEPVPSPPPAPPSPPPAPKDESLEIEIRRRNNRNGGYDENITFEREVSRPARPREPEIERNVELTRSRSVSAPQRRYDDEIAAEAEYYNRKALERGYVGEAYNGATRDWGLVDIPPGTRRVQMDGLGGARQDITWQQYNGSRRSKFYTADEEFITDFGPGGPAPERKEEKRKPTKDMWTEVAKDLVIKEAIEEMGYQYEDSEHFFYVMEYLKYEDVLQLVELTEDIRRERRDRIREIEWEREQLERLPPPKPRSPPAKPRSKYDERIYEREVIYDSKRSGSRSEHRDPPCTKSLAGLKVLRLHRLRMRSKASRSVIIVRTICQPRKPGPLLPVLNVVEDDTGKVMHVEVYFSSTVPVVAILASGNVLAIKAPRLEMGEHGPVIRVVHPSDIMILPQGHEMMPKAFSNHPRSDSKSIWDWRDDAKEAMKRSEYTKAMTQYSKAIELSSKTKESSEASGALHYKRSIAAMCAGHYDLAISDALTSLVGCSVKDFKEGSRKFLYQAACAAYRKHNFPLAQSLLDRLLKLLPTNERARMLSETVANRLCEERDGFYDIIAMQDEQVLLDHASFINLTEIRVSPGCGRGLFLKADVKRGDLVLCEKAFGYTQPLEGSNKNAYSSHDQGAQLWIDIVQKIFTNPSQAQRLLTLHGNPSYKTPRCLPVVDGQVIIDVFQVKDIIDYNSFSYEFSSSTKHAHCLYIQASYMNHSCVENTFRSFIGDMIFIRAINDMPAGTELTTSYWPATSYEPERRSILRRDWHFDCKCPLCTAEVQCKADWAELFAQVQQKAALKNVNEDKTISEIEALIKKLEDMYPEDLFAHLPRIGMQDLRASLLFISISLNDNAGIRKHAVAYLRERGFWIQKVLGQEPRLQLRGAYGMPCLTVSTALYHLSRVCSIEDDEGEAEAYSGLAREMYLLMNGTVQDWEETLQMWDGA</sequence>
<comment type="caution">
    <text evidence="3">The sequence shown here is derived from an EMBL/GenBank/DDBJ whole genome shotgun (WGS) entry which is preliminary data.</text>
</comment>
<dbReference type="Gene3D" id="1.25.40.10">
    <property type="entry name" value="Tetratricopeptide repeat domain"/>
    <property type="match status" value="1"/>
</dbReference>
<feature type="compositionally biased region" description="Basic and acidic residues" evidence="1">
    <location>
        <begin position="11"/>
        <end position="28"/>
    </location>
</feature>
<dbReference type="Pfam" id="PF00856">
    <property type="entry name" value="SET"/>
    <property type="match status" value="1"/>
</dbReference>
<dbReference type="SMART" id="SM00317">
    <property type="entry name" value="SET"/>
    <property type="match status" value="1"/>
</dbReference>
<dbReference type="InterPro" id="IPR053209">
    <property type="entry name" value="Gramillin-biosynth_MTr"/>
</dbReference>
<evidence type="ECO:0000313" key="4">
    <source>
        <dbReference type="Proteomes" id="UP000767238"/>
    </source>
</evidence>
<feature type="compositionally biased region" description="Basic and acidic residues" evidence="1">
    <location>
        <begin position="410"/>
        <end position="434"/>
    </location>
</feature>
<name>A0A9P8GEH1_AURME</name>
<protein>
    <submittedName>
        <fullName evidence="3">SET domain-containing protein</fullName>
    </submittedName>
</protein>
<dbReference type="Gene3D" id="2.170.270.10">
    <property type="entry name" value="SET domain"/>
    <property type="match status" value="1"/>
</dbReference>
<dbReference type="PANTHER" id="PTHR47643:SF2">
    <property type="entry name" value="TPR DOMAIN PROTEIN (AFU_ORTHOLOGUE AFUA_5G12710)"/>
    <property type="match status" value="1"/>
</dbReference>
<dbReference type="InterPro" id="IPR001214">
    <property type="entry name" value="SET_dom"/>
</dbReference>
<evidence type="ECO:0000256" key="1">
    <source>
        <dbReference type="SAM" id="MobiDB-lite"/>
    </source>
</evidence>
<dbReference type="InterPro" id="IPR058348">
    <property type="entry name" value="DUF8035"/>
</dbReference>
<dbReference type="SUPFAM" id="SSF82199">
    <property type="entry name" value="SET domain"/>
    <property type="match status" value="1"/>
</dbReference>
<feature type="compositionally biased region" description="Basic and acidic residues" evidence="1">
    <location>
        <begin position="309"/>
        <end position="331"/>
    </location>
</feature>
<dbReference type="InterPro" id="IPR046341">
    <property type="entry name" value="SET_dom_sf"/>
</dbReference>
<feature type="compositionally biased region" description="Basic and acidic residues" evidence="1">
    <location>
        <begin position="386"/>
        <end position="397"/>
    </location>
</feature>
<feature type="region of interest" description="Disordered" evidence="1">
    <location>
        <begin position="1"/>
        <end position="28"/>
    </location>
</feature>
<feature type="region of interest" description="Disordered" evidence="1">
    <location>
        <begin position="41"/>
        <end position="73"/>
    </location>
</feature>
<feature type="compositionally biased region" description="Basic and acidic residues" evidence="1">
    <location>
        <begin position="110"/>
        <end position="180"/>
    </location>
</feature>
<evidence type="ECO:0000313" key="3">
    <source>
        <dbReference type="EMBL" id="KAH0219661.1"/>
    </source>
</evidence>
<feature type="non-terminal residue" evidence="3">
    <location>
        <position position="1"/>
    </location>
</feature>
<dbReference type="EMBL" id="JAHFYH010000041">
    <property type="protein sequence ID" value="KAH0219661.1"/>
    <property type="molecule type" value="Genomic_DNA"/>
</dbReference>
<reference evidence="3" key="1">
    <citation type="journal article" date="2021" name="J Fungi (Basel)">
        <title>Virulence traits and population genomics of the black yeast Aureobasidium melanogenum.</title>
        <authorList>
            <person name="Cernosa A."/>
            <person name="Sun X."/>
            <person name="Gostincar C."/>
            <person name="Fang C."/>
            <person name="Gunde-Cimerman N."/>
            <person name="Song Z."/>
        </authorList>
    </citation>
    <scope>NUCLEOTIDE SEQUENCE</scope>
    <source>
        <strain evidence="3">EXF-8016</strain>
    </source>
</reference>
<feature type="compositionally biased region" description="Pro residues" evidence="1">
    <location>
        <begin position="332"/>
        <end position="345"/>
    </location>
</feature>
<feature type="compositionally biased region" description="Basic and acidic residues" evidence="1">
    <location>
        <begin position="261"/>
        <end position="297"/>
    </location>
</feature>
<feature type="compositionally biased region" description="Basic and acidic residues" evidence="1">
    <location>
        <begin position="532"/>
        <end position="543"/>
    </location>
</feature>
<dbReference type="PANTHER" id="PTHR47643">
    <property type="entry name" value="TPR DOMAIN PROTEIN (AFU_ORTHOLOGUE AFUA_5G12710)"/>
    <property type="match status" value="1"/>
</dbReference>
<gene>
    <name evidence="3" type="ORF">KCV03_g5859</name>
</gene>
<feature type="region of interest" description="Disordered" evidence="1">
    <location>
        <begin position="110"/>
        <end position="442"/>
    </location>
</feature>
<feature type="compositionally biased region" description="Basic and acidic residues" evidence="1">
    <location>
        <begin position="41"/>
        <end position="53"/>
    </location>
</feature>
<proteinExistence type="predicted"/>
<reference evidence="3" key="2">
    <citation type="submission" date="2021-08" db="EMBL/GenBank/DDBJ databases">
        <authorList>
            <person name="Gostincar C."/>
            <person name="Sun X."/>
            <person name="Song Z."/>
            <person name="Gunde-Cimerman N."/>
        </authorList>
    </citation>
    <scope>NUCLEOTIDE SEQUENCE</scope>
    <source>
        <strain evidence="3">EXF-8016</strain>
    </source>
</reference>
<evidence type="ECO:0000259" key="2">
    <source>
        <dbReference type="PROSITE" id="PS50280"/>
    </source>
</evidence>
<feature type="compositionally biased region" description="Basic and acidic residues" evidence="1">
    <location>
        <begin position="189"/>
        <end position="224"/>
    </location>
</feature>
<feature type="compositionally biased region" description="Basic and acidic residues" evidence="1">
    <location>
        <begin position="233"/>
        <end position="248"/>
    </location>
</feature>
<dbReference type="Pfam" id="PF26118">
    <property type="entry name" value="DUF8035"/>
    <property type="match status" value="1"/>
</dbReference>
<dbReference type="InterPro" id="IPR011990">
    <property type="entry name" value="TPR-like_helical_dom_sf"/>
</dbReference>